<organism evidence="31 32">
    <name type="scientific">Fukomys damarensis</name>
    <name type="common">Damaraland mole rat</name>
    <name type="synonym">Cryptomys damarensis</name>
    <dbReference type="NCBI Taxonomy" id="885580"/>
    <lineage>
        <taxon>Eukaryota</taxon>
        <taxon>Metazoa</taxon>
        <taxon>Chordata</taxon>
        <taxon>Craniata</taxon>
        <taxon>Vertebrata</taxon>
        <taxon>Euteleostomi</taxon>
        <taxon>Mammalia</taxon>
        <taxon>Eutheria</taxon>
        <taxon>Euarchontoglires</taxon>
        <taxon>Glires</taxon>
        <taxon>Rodentia</taxon>
        <taxon>Hystricomorpha</taxon>
        <taxon>Bathyergidae</taxon>
        <taxon>Fukomys</taxon>
    </lineage>
</organism>
<dbReference type="InterPro" id="IPR042572">
    <property type="entry name" value="Carn_acyl_trans_N"/>
</dbReference>
<keyword evidence="12" id="KW-0238">DNA-binding</keyword>
<protein>
    <recommendedName>
        <fullName evidence="26">Cyclin-D-binding Myb-like transcription factor 1</fullName>
        <ecNumber evidence="24">2.3.1.137</ecNumber>
    </recommendedName>
    <alternativeName>
        <fullName evidence="25">Peroxisomal carnitine O-octanoyltransferase</fullName>
    </alternativeName>
</protein>
<dbReference type="PANTHER" id="PTHR22589:SF67">
    <property type="entry name" value="PEROXISOMAL CARNITINE O-OCTANOYLTRANSFERASE"/>
    <property type="match status" value="1"/>
</dbReference>
<sequence length="1558" mass="175199">MSTEEEDSDTVTVETVNSVTLTQDTDGNLVLHCPRHEADEIDSEDSTDPPHKRLCLSSEDDQSIDDSTPCISVVALPQMNYSFLEVSENDQSFEVTMTATTEVADDEISEGTVTQIQILQNEQLDEISPLGNEEVSAVSQAWFTTKEDKDSLTNKGHKWKQGMWSKEEIDILMNNIERYLKARGIKDATEIIFEMSKDERKDFYRTIAWGLNRPLFAVYRRVLRMYDDRNHVGKYTPEEIEKLKELRIKHGNDWATIGAALGRSASSVKDRCRLMKDTCNTGKWTEEEEKRLAEVVHELTSTEPGDTVTQGVSWAAVAERVGTRSEKQCRSKWLNYLNWKQSGGTEWTKEDEINLILRVAELDVADENDINWDLLAEGWSSVRSPQWLRSKWWTIKRQIANHKDVSFPVLIKGLKQLHENQKNNPALLENKAGPGVANSNSSSGVQHVQIRVARLEESTAVPPSPMAALQIPVQITHVSSADAPAAPVDSETLTLNSGTLQTFEILPSFHLQPTGTPGTYLLQTSSSQGLPLTLATSPTPEHLLNTSDNVTVQCHTPRVIIQTVATEDLTSSMSQAELTVDSDMQSSDFPDALEADTFPDEIHQPKMTLAPSYHDTPVSRFSDQNSTELMNSIMVRTEEISDSDLKQEGSPSDLTSAYVTEDLESPTIVEQVDQTTIDDETILIVPSPHGFIQASDVIDTESVLPLTTLTDPILQHHQEESNIIGSSLGSPVSEDSKDVEDLVHYARSPALLSSDDVRKFTQVWVPHSSSPAAGASERLQTGIRIPPHACSAVRRLGGSWLTQERSSLRPLTSSEGRSSLHSSGSECRITERPVDDVRIKELHQEGPDVSGESWKVYASGVKDLCTRLRDLHSSQEVTLKALKLDRNLPAKISDETSDACPEWTPGRGGGNRIEHRSHRERRNKVVLLGLVQVQGVATGGLPVRYTMENQLAKSTEERTFQYQDSLPSLPVPSLEESLKKYLASVKPFANEEEYKKTEEIVKKFKNGIGRKLQQKLLQRAEGKRNWLEEWWLNVAYLDVRMPSQLNVNFAGPSPHFEHHWPPKEGVQLERGSMILWHNLNYWQLLRKEKMPVHKVGNTPLDMNQFRMLFSTCKVPGITRDFIMNYFRTESEGHSPSHVVVLCRGRAFVFDALHEGRLISPPELLRHLTYIHEKCHREPPGPGVAALTTEERTLWAKAREYLISLDPENLGSLERIQSSLFVYSMEDSSAHVTPEDYSQILAMVLTGDPTVRWGDKSYNLISFSNGVFGCNCDHAPYDAMVMVNVAHYVDERILETEGKWKGSEKVQDIPLPEELVFTVDEKILNDIKQAKAQFLQEASDLQVVAPAFTSFGKKLTKKQSLHPDTFIQLALQLAYYRLHGRPGCCYETAMTRCFYHGRTETMRSCTMEAVRWCQSMQDASASLFEQQQKMLQAFAKHNKLMNECSAGKGFDRHLLGLLLIAKEEGLPVPELFVDPLFSRSGGGGNFVLSTSLVGYLRIQGVVVPMVHNGYGFFYHIRDDRFIVACSAWKSCLETDAEKLVEQIFRAFHDMMRLMNTAHL</sequence>
<evidence type="ECO:0000256" key="3">
    <source>
        <dbReference type="ARBA" id="ARBA00005005"/>
    </source>
</evidence>
<dbReference type="SUPFAM" id="SSF52777">
    <property type="entry name" value="CoA-dependent acyltransferases"/>
    <property type="match status" value="2"/>
</dbReference>
<dbReference type="PANTHER" id="PTHR22589">
    <property type="entry name" value="CARNITINE O-ACYLTRANSFERASE"/>
    <property type="match status" value="1"/>
</dbReference>
<dbReference type="eggNOG" id="KOG0051">
    <property type="taxonomic scope" value="Eukaryota"/>
</dbReference>
<evidence type="ECO:0000256" key="16">
    <source>
        <dbReference type="ARBA" id="ARBA00023242"/>
    </source>
</evidence>
<dbReference type="PROSITE" id="PS00439">
    <property type="entry name" value="ACYLTRANSF_C_1"/>
    <property type="match status" value="1"/>
</dbReference>
<keyword evidence="16" id="KW-0539">Nucleus</keyword>
<evidence type="ECO:0000256" key="11">
    <source>
        <dbReference type="ARBA" id="ARBA00023098"/>
    </source>
</evidence>
<dbReference type="Proteomes" id="UP000028990">
    <property type="component" value="Unassembled WGS sequence"/>
</dbReference>
<comment type="pathway">
    <text evidence="3">Lipid metabolism; fatty acid beta-oxidation.</text>
</comment>
<evidence type="ECO:0000256" key="6">
    <source>
        <dbReference type="ARBA" id="ARBA00022679"/>
    </source>
</evidence>
<dbReference type="InterPro" id="IPR042231">
    <property type="entry name" value="Cho/carn_acyl_trans_2"/>
</dbReference>
<evidence type="ECO:0000256" key="14">
    <source>
        <dbReference type="ARBA" id="ARBA00023159"/>
    </source>
</evidence>
<evidence type="ECO:0000256" key="26">
    <source>
        <dbReference type="ARBA" id="ARBA00070367"/>
    </source>
</evidence>
<feature type="active site" description="Proton acceptor" evidence="27">
    <location>
        <position position="1273"/>
    </location>
</feature>
<comment type="subcellular location">
    <subcellularLocation>
        <location evidence="1">Nucleus</location>
    </subcellularLocation>
    <subcellularLocation>
        <location evidence="2">Peroxisome</location>
    </subcellularLocation>
</comment>
<evidence type="ECO:0000256" key="4">
    <source>
        <dbReference type="ARBA" id="ARBA00005232"/>
    </source>
</evidence>
<evidence type="ECO:0000256" key="22">
    <source>
        <dbReference type="ARBA" id="ARBA00061386"/>
    </source>
</evidence>
<dbReference type="GO" id="GO:0006635">
    <property type="term" value="P:fatty acid beta-oxidation"/>
    <property type="evidence" value="ECO:0007669"/>
    <property type="project" value="UniProtKB-UniPathway"/>
</dbReference>
<dbReference type="PROSITE" id="PS51294">
    <property type="entry name" value="HTH_MYB"/>
    <property type="match status" value="1"/>
</dbReference>
<evidence type="ECO:0000256" key="5">
    <source>
        <dbReference type="ARBA" id="ARBA00022448"/>
    </source>
</evidence>
<reference evidence="31 32" key="1">
    <citation type="submission" date="2013-11" db="EMBL/GenBank/DDBJ databases">
        <title>The Damaraland mole rat (Fukomys damarensis) genome and evolution of African mole rats.</title>
        <authorList>
            <person name="Gladyshev V.N."/>
            <person name="Fang X."/>
        </authorList>
    </citation>
    <scope>NUCLEOTIDE SEQUENCE [LARGE SCALE GENOMIC DNA]</scope>
    <source>
        <tissue evidence="31">Liver</tissue>
    </source>
</reference>
<dbReference type="CDD" id="cd00167">
    <property type="entry name" value="SANT"/>
    <property type="match status" value="3"/>
</dbReference>
<keyword evidence="32" id="KW-1185">Reference proteome</keyword>
<evidence type="ECO:0000256" key="17">
    <source>
        <dbReference type="ARBA" id="ARBA00023306"/>
    </source>
</evidence>
<evidence type="ECO:0000313" key="31">
    <source>
        <dbReference type="EMBL" id="KFO37527.1"/>
    </source>
</evidence>
<evidence type="ECO:0000256" key="2">
    <source>
        <dbReference type="ARBA" id="ARBA00004275"/>
    </source>
</evidence>
<evidence type="ECO:0000256" key="9">
    <source>
        <dbReference type="ARBA" id="ARBA00022990"/>
    </source>
</evidence>
<dbReference type="GO" id="GO:0005777">
    <property type="term" value="C:peroxisome"/>
    <property type="evidence" value="ECO:0007669"/>
    <property type="project" value="UniProtKB-SubCell"/>
</dbReference>
<comment type="subunit">
    <text evidence="23">Interacts with the D-type cyclins CCND1, CCND2 and CCND3. Interaction with D-type cyclins may modulate transcriptional activation by this protein.</text>
</comment>
<feature type="region of interest" description="Disordered" evidence="28">
    <location>
        <begin position="806"/>
        <end position="827"/>
    </location>
</feature>
<evidence type="ECO:0000256" key="10">
    <source>
        <dbReference type="ARBA" id="ARBA00023015"/>
    </source>
</evidence>
<evidence type="ECO:0000259" key="30">
    <source>
        <dbReference type="PROSITE" id="PS51294"/>
    </source>
</evidence>
<dbReference type="GO" id="GO:0015908">
    <property type="term" value="P:fatty acid transport"/>
    <property type="evidence" value="ECO:0007669"/>
    <property type="project" value="UniProtKB-ARBA"/>
</dbReference>
<dbReference type="GO" id="GO:0005634">
    <property type="term" value="C:nucleus"/>
    <property type="evidence" value="ECO:0007669"/>
    <property type="project" value="UniProtKB-SubCell"/>
</dbReference>
<dbReference type="GO" id="GO:0008458">
    <property type="term" value="F:carnitine O-octanoyltransferase activity"/>
    <property type="evidence" value="ECO:0007669"/>
    <property type="project" value="UniProtKB-EC"/>
</dbReference>
<dbReference type="Pfam" id="PF00249">
    <property type="entry name" value="Myb_DNA-binding"/>
    <property type="match status" value="2"/>
</dbReference>
<dbReference type="FunFam" id="1.10.10.60:FF:000114">
    <property type="entry name" value="cyclin-D-binding Myb-like transcription factor 1 isoform X1"/>
    <property type="match status" value="1"/>
</dbReference>
<feature type="compositionally biased region" description="Low complexity" evidence="28">
    <location>
        <begin position="10"/>
        <end position="20"/>
    </location>
</feature>
<keyword evidence="13" id="KW-0576">Peroxisome</keyword>
<keyword evidence="11" id="KW-0443">Lipid metabolism</keyword>
<dbReference type="Gene3D" id="3.30.559.10">
    <property type="entry name" value="Chloramphenicol acetyltransferase-like domain"/>
    <property type="match status" value="1"/>
</dbReference>
<evidence type="ECO:0000259" key="29">
    <source>
        <dbReference type="PROSITE" id="PS50090"/>
    </source>
</evidence>
<comment type="catalytic activity">
    <reaction evidence="20">
        <text>octanoyl-CoA + (R)-carnitine = O-octanoyl-(R)-carnitine + CoA</text>
        <dbReference type="Rhea" id="RHEA:17177"/>
        <dbReference type="ChEBI" id="CHEBI:16347"/>
        <dbReference type="ChEBI" id="CHEBI:18102"/>
        <dbReference type="ChEBI" id="CHEBI:57287"/>
        <dbReference type="ChEBI" id="CHEBI:57386"/>
        <dbReference type="EC" id="2.3.1.137"/>
    </reaction>
</comment>
<name>A0A091E2E6_FUKDA</name>
<gene>
    <name evidence="31" type="ORF">H920_01012</name>
</gene>
<comment type="similarity">
    <text evidence="22">Belongs to the DMTF1 family.</text>
</comment>
<dbReference type="InterPro" id="IPR017930">
    <property type="entry name" value="Myb_dom"/>
</dbReference>
<evidence type="ECO:0000256" key="28">
    <source>
        <dbReference type="SAM" id="MobiDB-lite"/>
    </source>
</evidence>
<evidence type="ECO:0000256" key="15">
    <source>
        <dbReference type="ARBA" id="ARBA00023163"/>
    </source>
</evidence>
<keyword evidence="15" id="KW-0804">Transcription</keyword>
<dbReference type="Gene3D" id="1.10.10.60">
    <property type="entry name" value="Homeodomain-like"/>
    <property type="match status" value="2"/>
</dbReference>
<dbReference type="SMART" id="SM00717">
    <property type="entry name" value="SANT"/>
    <property type="match status" value="3"/>
</dbReference>
<evidence type="ECO:0000256" key="24">
    <source>
        <dbReference type="ARBA" id="ARBA00066418"/>
    </source>
</evidence>
<evidence type="ECO:0000256" key="19">
    <source>
        <dbReference type="ARBA" id="ARBA00048999"/>
    </source>
</evidence>
<keyword evidence="8" id="KW-0276">Fatty acid metabolism</keyword>
<comment type="similarity">
    <text evidence="4">Belongs to the carnitine/choline acetyltransferase family.</text>
</comment>
<dbReference type="SUPFAM" id="SSF46689">
    <property type="entry name" value="Homeodomain-like"/>
    <property type="match status" value="3"/>
</dbReference>
<feature type="domain" description="Myb-like" evidence="29">
    <location>
        <begin position="276"/>
        <end position="337"/>
    </location>
</feature>
<comment type="function">
    <text evidence="21">Beta-oxidation of fatty acids. The highest activity concerns the C6 to C10 chain length substrate.</text>
</comment>
<keyword evidence="17" id="KW-0131">Cell cycle</keyword>
<dbReference type="FunFam" id="1.10.10.60:FF:000139">
    <property type="entry name" value="cyclin-D-binding Myb-like transcription factor 1 isoform X2"/>
    <property type="match status" value="1"/>
</dbReference>
<dbReference type="EMBL" id="KN120802">
    <property type="protein sequence ID" value="KFO37527.1"/>
    <property type="molecule type" value="Genomic_DNA"/>
</dbReference>
<dbReference type="GO" id="GO:0003677">
    <property type="term" value="F:DNA binding"/>
    <property type="evidence" value="ECO:0007669"/>
    <property type="project" value="UniProtKB-KW"/>
</dbReference>
<feature type="region of interest" description="Disordered" evidence="28">
    <location>
        <begin position="894"/>
        <end position="917"/>
    </location>
</feature>
<feature type="compositionally biased region" description="Low complexity" evidence="28">
    <location>
        <begin position="813"/>
        <end position="826"/>
    </location>
</feature>
<evidence type="ECO:0000256" key="21">
    <source>
        <dbReference type="ARBA" id="ARBA00059377"/>
    </source>
</evidence>
<feature type="domain" description="HTH myb-type" evidence="30">
    <location>
        <begin position="276"/>
        <end position="341"/>
    </location>
</feature>
<proteinExistence type="inferred from homology"/>
<dbReference type="InterPro" id="IPR023213">
    <property type="entry name" value="CAT-like_dom_sf"/>
</dbReference>
<dbReference type="InterPro" id="IPR001005">
    <property type="entry name" value="SANT/Myb"/>
</dbReference>
<dbReference type="InterPro" id="IPR039551">
    <property type="entry name" value="Cho/carn_acyl_trans"/>
</dbReference>
<dbReference type="UniPathway" id="UPA00659"/>
<evidence type="ECO:0000256" key="27">
    <source>
        <dbReference type="PIRSR" id="PIRSR600542-1"/>
    </source>
</evidence>
<evidence type="ECO:0000256" key="18">
    <source>
        <dbReference type="ARBA" id="ARBA00023315"/>
    </source>
</evidence>
<dbReference type="PROSITE" id="PS00440">
    <property type="entry name" value="ACYLTRANSF_C_2"/>
    <property type="match status" value="1"/>
</dbReference>
<feature type="region of interest" description="Disordered" evidence="28">
    <location>
        <begin position="1"/>
        <end position="65"/>
    </location>
</feature>
<evidence type="ECO:0000256" key="7">
    <source>
        <dbReference type="ARBA" id="ARBA00022737"/>
    </source>
</evidence>
<dbReference type="EC" id="2.3.1.137" evidence="24"/>
<dbReference type="PROSITE" id="PS50090">
    <property type="entry name" value="MYB_LIKE"/>
    <property type="match status" value="1"/>
</dbReference>
<evidence type="ECO:0000256" key="13">
    <source>
        <dbReference type="ARBA" id="ARBA00023140"/>
    </source>
</evidence>
<dbReference type="FunFam" id="3.30.559.70:FF:000006">
    <property type="entry name" value="Peroxisomal carnitine O-octanoyltransferase"/>
    <property type="match status" value="1"/>
</dbReference>
<comment type="catalytic activity">
    <reaction evidence="19">
        <text>4,8-dimethylnonanoyl-CoA + (R)-carnitine = O-4,8-dimethylnonanoyl-(R)-carnitine + CoA</text>
        <dbReference type="Rhea" id="RHEA:44860"/>
        <dbReference type="ChEBI" id="CHEBI:16347"/>
        <dbReference type="ChEBI" id="CHEBI:57287"/>
        <dbReference type="ChEBI" id="CHEBI:77061"/>
        <dbReference type="ChEBI" id="CHEBI:84654"/>
    </reaction>
</comment>
<keyword evidence="5" id="KW-0813">Transport</keyword>
<keyword evidence="18" id="KW-0012">Acyltransferase</keyword>
<dbReference type="Pfam" id="PF20588">
    <property type="entry name" value="DMTF1_N"/>
    <property type="match status" value="1"/>
</dbReference>
<dbReference type="InterPro" id="IPR000542">
    <property type="entry name" value="Carn_acyl_trans"/>
</dbReference>
<evidence type="ECO:0000256" key="23">
    <source>
        <dbReference type="ARBA" id="ARBA00063183"/>
    </source>
</evidence>
<keyword evidence="10" id="KW-0805">Transcription regulation</keyword>
<evidence type="ECO:0000256" key="1">
    <source>
        <dbReference type="ARBA" id="ARBA00004123"/>
    </source>
</evidence>
<keyword evidence="7" id="KW-0677">Repeat</keyword>
<keyword evidence="9" id="KW-0007">Acetylation</keyword>
<evidence type="ECO:0000256" key="8">
    <source>
        <dbReference type="ARBA" id="ARBA00022832"/>
    </source>
</evidence>
<evidence type="ECO:0000256" key="12">
    <source>
        <dbReference type="ARBA" id="ARBA00023125"/>
    </source>
</evidence>
<dbReference type="InterPro" id="IPR046775">
    <property type="entry name" value="DMTF1_N"/>
</dbReference>
<evidence type="ECO:0000313" key="32">
    <source>
        <dbReference type="Proteomes" id="UP000028990"/>
    </source>
</evidence>
<evidence type="ECO:0000256" key="25">
    <source>
        <dbReference type="ARBA" id="ARBA00067184"/>
    </source>
</evidence>
<keyword evidence="6" id="KW-0808">Transferase</keyword>
<dbReference type="Gene3D" id="1.10.275.20">
    <property type="entry name" value="Choline/Carnitine o-acyltransferase"/>
    <property type="match status" value="1"/>
</dbReference>
<dbReference type="Gene3D" id="3.30.559.70">
    <property type="entry name" value="Choline/Carnitine o-acyltransferase, domain 2"/>
    <property type="match status" value="1"/>
</dbReference>
<accession>A0A091E2E6</accession>
<evidence type="ECO:0000256" key="20">
    <source>
        <dbReference type="ARBA" id="ARBA00052326"/>
    </source>
</evidence>
<dbReference type="InterPro" id="IPR009057">
    <property type="entry name" value="Homeodomain-like_sf"/>
</dbReference>
<keyword evidence="14" id="KW-0010">Activator</keyword>
<dbReference type="STRING" id="885580.ENSFDAP00000009611"/>
<dbReference type="Pfam" id="PF00755">
    <property type="entry name" value="Carn_acyltransf"/>
    <property type="match status" value="1"/>
</dbReference>